<evidence type="ECO:0000313" key="3">
    <source>
        <dbReference type="Proteomes" id="UP000604117"/>
    </source>
</evidence>
<feature type="transmembrane region" description="Helical" evidence="1">
    <location>
        <begin position="138"/>
        <end position="161"/>
    </location>
</feature>
<gene>
    <name evidence="2" type="ORF">Asi02nite_79930</name>
</gene>
<organism evidence="2 3">
    <name type="scientific">Asanoa siamensis</name>
    <dbReference type="NCBI Taxonomy" id="926357"/>
    <lineage>
        <taxon>Bacteria</taxon>
        <taxon>Bacillati</taxon>
        <taxon>Actinomycetota</taxon>
        <taxon>Actinomycetes</taxon>
        <taxon>Micromonosporales</taxon>
        <taxon>Micromonosporaceae</taxon>
        <taxon>Asanoa</taxon>
    </lineage>
</organism>
<dbReference type="Proteomes" id="UP000604117">
    <property type="component" value="Unassembled WGS sequence"/>
</dbReference>
<dbReference type="EMBL" id="BONE01000148">
    <property type="protein sequence ID" value="GIF78475.1"/>
    <property type="molecule type" value="Genomic_DNA"/>
</dbReference>
<keyword evidence="1" id="KW-0472">Membrane</keyword>
<keyword evidence="3" id="KW-1185">Reference proteome</keyword>
<feature type="transmembrane region" description="Helical" evidence="1">
    <location>
        <begin position="114"/>
        <end position="132"/>
    </location>
</feature>
<keyword evidence="1" id="KW-0812">Transmembrane</keyword>
<keyword evidence="1" id="KW-1133">Transmembrane helix</keyword>
<evidence type="ECO:0000313" key="2">
    <source>
        <dbReference type="EMBL" id="GIF78475.1"/>
    </source>
</evidence>
<feature type="transmembrane region" description="Helical" evidence="1">
    <location>
        <begin position="85"/>
        <end position="102"/>
    </location>
</feature>
<protein>
    <submittedName>
        <fullName evidence="2">Uncharacterized protein</fullName>
    </submittedName>
</protein>
<proteinExistence type="predicted"/>
<dbReference type="RefSeq" id="WP_203719303.1">
    <property type="nucleotide sequence ID" value="NZ_BONE01000148.1"/>
</dbReference>
<evidence type="ECO:0000256" key="1">
    <source>
        <dbReference type="SAM" id="Phobius"/>
    </source>
</evidence>
<comment type="caution">
    <text evidence="2">The sequence shown here is derived from an EMBL/GenBank/DDBJ whole genome shotgun (WGS) entry which is preliminary data.</text>
</comment>
<name>A0ABQ4D4P9_9ACTN</name>
<sequence length="240" mass="25184">MTEQVEADGGPGSRMSAWQILAWTAVLSGPIGYAASRMIAESFYGRFGVLPGEVGLSYAALLAPAILVMFVTTVVGAVLIVLGRLALGIGGVAVFWAVVTFVQTDSLHSWRGLAYVVAALLAFGLLAALGVAEESAGRRMWLVIMVVLALTVATLALRTVGRAADDVRDRRPVTLTYLGLPFTAIRARAVRLTGVQSPAAVPRDRCLMLLGSARGVSVLVDGDRVWRVPSDSAMTASGCP</sequence>
<reference evidence="2 3" key="1">
    <citation type="submission" date="2021-01" db="EMBL/GenBank/DDBJ databases">
        <title>Whole genome shotgun sequence of Asanoa siamensis NBRC 107932.</title>
        <authorList>
            <person name="Komaki H."/>
            <person name="Tamura T."/>
        </authorList>
    </citation>
    <scope>NUCLEOTIDE SEQUENCE [LARGE SCALE GENOMIC DNA]</scope>
    <source>
        <strain evidence="2 3">NBRC 107932</strain>
    </source>
</reference>
<feature type="transmembrane region" description="Helical" evidence="1">
    <location>
        <begin position="56"/>
        <end position="79"/>
    </location>
</feature>
<feature type="transmembrane region" description="Helical" evidence="1">
    <location>
        <begin position="16"/>
        <end position="35"/>
    </location>
</feature>
<accession>A0ABQ4D4P9</accession>